<reference evidence="1" key="1">
    <citation type="submission" date="2018-11" db="EMBL/GenBank/DDBJ databases">
        <authorList>
            <person name="Grassa J C."/>
        </authorList>
    </citation>
    <scope>NUCLEOTIDE SEQUENCE [LARGE SCALE GENOMIC DNA]</scope>
</reference>
<sequence>MCENFWFSEPDFLHVVEDGLNSVDRAAVDLLLDFIPNRLSVSDIHSFEQPFTSEEVKTALFHMAGDKALGLDGINARLLINGSLSDSFFLLEGFQDLSKDDLRFFLGISWEIWNRRNIRLFNKHKVSFSSAEFQVSCMLQIMMMLKSPLRAPNSHTTTLSSNGASSQSWPKQGILKLHVDLCLE</sequence>
<dbReference type="Gramene" id="evm.model.02.1459">
    <property type="protein sequence ID" value="cds.evm.model.02.1459"/>
    <property type="gene ID" value="evm.TU.02.1459"/>
</dbReference>
<evidence type="ECO:0000313" key="2">
    <source>
        <dbReference type="Proteomes" id="UP000596661"/>
    </source>
</evidence>
<reference evidence="1" key="2">
    <citation type="submission" date="2021-03" db="UniProtKB">
        <authorList>
            <consortium name="EnsemblPlants"/>
        </authorList>
    </citation>
    <scope>IDENTIFICATION</scope>
</reference>
<name>A0A803NTQ1_CANSA</name>
<keyword evidence="2" id="KW-1185">Reference proteome</keyword>
<organism evidence="1 2">
    <name type="scientific">Cannabis sativa</name>
    <name type="common">Hemp</name>
    <name type="synonym">Marijuana</name>
    <dbReference type="NCBI Taxonomy" id="3483"/>
    <lineage>
        <taxon>Eukaryota</taxon>
        <taxon>Viridiplantae</taxon>
        <taxon>Streptophyta</taxon>
        <taxon>Embryophyta</taxon>
        <taxon>Tracheophyta</taxon>
        <taxon>Spermatophyta</taxon>
        <taxon>Magnoliopsida</taxon>
        <taxon>eudicotyledons</taxon>
        <taxon>Gunneridae</taxon>
        <taxon>Pentapetalae</taxon>
        <taxon>rosids</taxon>
        <taxon>fabids</taxon>
        <taxon>Rosales</taxon>
        <taxon>Cannabaceae</taxon>
        <taxon>Cannabis</taxon>
    </lineage>
</organism>
<evidence type="ECO:0000313" key="1">
    <source>
        <dbReference type="EnsemblPlants" id="cds.evm.model.02.1459"/>
    </source>
</evidence>
<dbReference type="EnsemblPlants" id="evm.model.02.1459">
    <property type="protein sequence ID" value="cds.evm.model.02.1459"/>
    <property type="gene ID" value="evm.TU.02.1459"/>
</dbReference>
<dbReference type="Proteomes" id="UP000596661">
    <property type="component" value="Chromosome 2"/>
</dbReference>
<dbReference type="AlphaFoldDB" id="A0A803NTQ1"/>
<protein>
    <submittedName>
        <fullName evidence="1">Uncharacterized protein</fullName>
    </submittedName>
</protein>
<proteinExistence type="predicted"/>
<dbReference type="EMBL" id="UZAU01000198">
    <property type="status" value="NOT_ANNOTATED_CDS"/>
    <property type="molecule type" value="Genomic_DNA"/>
</dbReference>
<accession>A0A803NTQ1</accession>